<keyword evidence="3" id="KW-1185">Reference proteome</keyword>
<dbReference type="Gene3D" id="3.40.50.300">
    <property type="entry name" value="P-loop containing nucleotide triphosphate hydrolases"/>
    <property type="match status" value="1"/>
</dbReference>
<dbReference type="EMBL" id="JBHRXY010000058">
    <property type="protein sequence ID" value="MFC3631992.1"/>
    <property type="molecule type" value="Genomic_DNA"/>
</dbReference>
<dbReference type="GO" id="GO:0016757">
    <property type="term" value="F:glycosyltransferase activity"/>
    <property type="evidence" value="ECO:0007669"/>
    <property type="project" value="UniProtKB-KW"/>
</dbReference>
<dbReference type="SUPFAM" id="SSF53448">
    <property type="entry name" value="Nucleotide-diphospho-sugar transferases"/>
    <property type="match status" value="1"/>
</dbReference>
<dbReference type="Gene3D" id="3.90.550.10">
    <property type="entry name" value="Spore Coat Polysaccharide Biosynthesis Protein SpsA, Chain A"/>
    <property type="match status" value="1"/>
</dbReference>
<dbReference type="CDD" id="cd16440">
    <property type="entry name" value="beta_Kdo_transferase_KpsC_1"/>
    <property type="match status" value="1"/>
</dbReference>
<evidence type="ECO:0000259" key="1">
    <source>
        <dbReference type="Pfam" id="PF00535"/>
    </source>
</evidence>
<dbReference type="Pfam" id="PF05159">
    <property type="entry name" value="Capsule_synth"/>
    <property type="match status" value="1"/>
</dbReference>
<reference evidence="3" key="1">
    <citation type="journal article" date="2019" name="Int. J. Syst. Evol. Microbiol.">
        <title>The Global Catalogue of Microorganisms (GCM) 10K type strain sequencing project: providing services to taxonomists for standard genome sequencing and annotation.</title>
        <authorList>
            <consortium name="The Broad Institute Genomics Platform"/>
            <consortium name="The Broad Institute Genome Sequencing Center for Infectious Disease"/>
            <person name="Wu L."/>
            <person name="Ma J."/>
        </authorList>
    </citation>
    <scope>NUCLEOTIDE SEQUENCE [LARGE SCALE GENOMIC DNA]</scope>
    <source>
        <strain evidence="3">KCTC 42473</strain>
    </source>
</reference>
<dbReference type="PANTHER" id="PTHR22916">
    <property type="entry name" value="GLYCOSYLTRANSFERASE"/>
    <property type="match status" value="1"/>
</dbReference>
<dbReference type="InterPro" id="IPR027417">
    <property type="entry name" value="P-loop_NTPase"/>
</dbReference>
<proteinExistence type="predicted"/>
<evidence type="ECO:0000313" key="2">
    <source>
        <dbReference type="EMBL" id="MFC3631992.1"/>
    </source>
</evidence>
<organism evidence="2 3">
    <name type="scientific">Paracoccus angustae</name>
    <dbReference type="NCBI Taxonomy" id="1671480"/>
    <lineage>
        <taxon>Bacteria</taxon>
        <taxon>Pseudomonadati</taxon>
        <taxon>Pseudomonadota</taxon>
        <taxon>Alphaproteobacteria</taxon>
        <taxon>Rhodobacterales</taxon>
        <taxon>Paracoccaceae</taxon>
        <taxon>Paracoccus</taxon>
    </lineage>
</organism>
<keyword evidence="2" id="KW-0808">Transferase</keyword>
<sequence length="1253" mass="143125">MTIREDQHGQAQPSDLYARFLELVGRDGAPGVPDFREALLAQRHRPHRIGFQRRNLKTAFSANLPRLFPNLIALDEKGIDGDAPVLMYGAILDDLSKSHDSTRNLLPHVRADDRVFFFEMGFLASTTSWSEALASRDPRQACLGYIFDDRAQYYMSDYETRLDEKLNGDFSLTAEQRARAERAMARIVDARISKYNSQPFHRPAVSPDFKRRVLVVDQNFSDASTFYGRASDQDFKAMLDAAVSENPDAEILVKTHPDLNWVKGGTRRGYFDHLTSEGRVRILRDSVNPFELFDMVDKVYVGTSGMGLEALLAGKPVVCFGAPFYAGWGLTDDRTTVPHRRRTRDLAELFHAFYIWYTIYHLPEGETPAQIEDVLDFIEANRPVRPIPRAVQDIPDVSVVIPVHGVERYVAECLGSIQRQSLQNFEVILIDDVSPDRSAEIVEGFVAHDPRFRLVRRTENVGPGFARNQGMDLARGRFVLFIDPDDYMPDPGHLRRVVDMADADKADMVRYRKRREQIEDEEGNVLRMRRDATEAFFPDEVHRTSLAEHHAIAHSRHFWNWLYRRDFLDRNGIRFLTTYREERAFLLQAYMANPVISLSDSDGVVYRIRSDSAVRRVQTMSDVDDQLQNFDLVVRHLRDHGALDPGSPHWWLARFQVSQFLHYLYFGFAWKTAKAEGAEDVFIDRLAATLELAGLGPQDLVKDPSQLSASHLRAGAYGLLLTATRLRRRDYIERARALEPVEAAELYKEYLRDPRNKAERDFQQALNAYARNRLVKPSAAPDAAPGKLPRMILHLGATKTGSTVLQHLLEDNRPELLRNGIWYPEVGLFWQADRPHKQAGHVGFIGEASGNRQVLRQHLLDGLSLMEGRIHTIVLSSEAFFLNRSSLALAEYFKDFSPEMVVYLRRQDEWANSQYCEFVAGGAINSTGESFAAWLARKKTQELLDYDGLLRGWEQHLPRKAIHVRRYLRTRGRDWSIIDDFAAVTRLPLVAELPLPDRQKTNEARVSATHVELIRQFNNRPFPDKQVYLKFIEAVTTGLVAWRRQNRLPMPGPWVLSDEAATRIMEVAAAGNSRIARDYFDLEAEDLFPGRDAPPPSCPIYLEEFQLAEAAYAQCIPAAFKAGRKSKSRRIVNYGPFGWRLWSSVPLLAMAYRRRGRDDLASSLVENPAAFAREHWAGRHPRLRWLAYSKASPLGPRRMLRAWLPFLKPVVRRRGGDAAVKRLQSAPVAFVRSLRNPVARVVGRLMFPMGEKS</sequence>
<dbReference type="EC" id="2.4.-.-" evidence="2"/>
<dbReference type="Proteomes" id="UP001595539">
    <property type="component" value="Unassembled WGS sequence"/>
</dbReference>
<dbReference type="RefSeq" id="WP_377764444.1">
    <property type="nucleotide sequence ID" value="NZ_JBHRXY010000058.1"/>
</dbReference>
<dbReference type="PANTHER" id="PTHR22916:SF3">
    <property type="entry name" value="UDP-GLCNAC:BETAGAL BETA-1,3-N-ACETYLGLUCOSAMINYLTRANSFERASE-LIKE PROTEIN 1"/>
    <property type="match status" value="1"/>
</dbReference>
<dbReference type="InterPro" id="IPR029044">
    <property type="entry name" value="Nucleotide-diphossugar_trans"/>
</dbReference>
<dbReference type="CDD" id="cd00761">
    <property type="entry name" value="Glyco_tranf_GTA_type"/>
    <property type="match status" value="1"/>
</dbReference>
<keyword evidence="2" id="KW-0328">Glycosyltransferase</keyword>
<evidence type="ECO:0000313" key="3">
    <source>
        <dbReference type="Proteomes" id="UP001595539"/>
    </source>
</evidence>
<dbReference type="Pfam" id="PF00535">
    <property type="entry name" value="Glycos_transf_2"/>
    <property type="match status" value="1"/>
</dbReference>
<accession>A0ABV7UA16</accession>
<dbReference type="InterPro" id="IPR001173">
    <property type="entry name" value="Glyco_trans_2-like"/>
</dbReference>
<dbReference type="SUPFAM" id="SSF52540">
    <property type="entry name" value="P-loop containing nucleoside triphosphate hydrolases"/>
    <property type="match status" value="1"/>
</dbReference>
<protein>
    <submittedName>
        <fullName evidence="2">Glycosyltransferase</fullName>
        <ecNumber evidence="2">2.4.-.-</ecNumber>
    </submittedName>
</protein>
<feature type="domain" description="Glycosyltransferase 2-like" evidence="1">
    <location>
        <begin position="398"/>
        <end position="569"/>
    </location>
</feature>
<comment type="caution">
    <text evidence="2">The sequence shown here is derived from an EMBL/GenBank/DDBJ whole genome shotgun (WGS) entry which is preliminary data.</text>
</comment>
<dbReference type="InterPro" id="IPR007833">
    <property type="entry name" value="Capsule_polysaccharide_synth"/>
</dbReference>
<gene>
    <name evidence="2" type="ORF">ACFOM8_21465</name>
</gene>
<name>A0ABV7UA16_9RHOB</name>